<keyword evidence="2" id="KW-0732">Signal</keyword>
<dbReference type="EnsemblProtists" id="EOD37505">
    <property type="protein sequence ID" value="EOD37505"/>
    <property type="gene ID" value="EMIHUDRAFT_467022"/>
</dbReference>
<accession>A0A0D3KP20</accession>
<dbReference type="GeneID" id="17282775"/>
<evidence type="ECO:0000256" key="2">
    <source>
        <dbReference type="SAM" id="SignalP"/>
    </source>
</evidence>
<keyword evidence="4" id="KW-1185">Reference proteome</keyword>
<dbReference type="KEGG" id="ehx:EMIHUDRAFT_467022"/>
<dbReference type="PROSITE" id="PS51257">
    <property type="entry name" value="PROKAR_LIPOPROTEIN"/>
    <property type="match status" value="1"/>
</dbReference>
<dbReference type="PaxDb" id="2903-EOD37505"/>
<dbReference type="Proteomes" id="UP000013827">
    <property type="component" value="Unassembled WGS sequence"/>
</dbReference>
<dbReference type="RefSeq" id="XP_005789934.1">
    <property type="nucleotide sequence ID" value="XM_005789877.1"/>
</dbReference>
<feature type="compositionally biased region" description="Basic and acidic residues" evidence="1">
    <location>
        <begin position="129"/>
        <end position="140"/>
    </location>
</feature>
<reference evidence="4" key="1">
    <citation type="journal article" date="2013" name="Nature">
        <title>Pan genome of the phytoplankton Emiliania underpins its global distribution.</title>
        <authorList>
            <person name="Read B.A."/>
            <person name="Kegel J."/>
            <person name="Klute M.J."/>
            <person name="Kuo A."/>
            <person name="Lefebvre S.C."/>
            <person name="Maumus F."/>
            <person name="Mayer C."/>
            <person name="Miller J."/>
            <person name="Monier A."/>
            <person name="Salamov A."/>
            <person name="Young J."/>
            <person name="Aguilar M."/>
            <person name="Claverie J.M."/>
            <person name="Frickenhaus S."/>
            <person name="Gonzalez K."/>
            <person name="Herman E.K."/>
            <person name="Lin Y.C."/>
            <person name="Napier J."/>
            <person name="Ogata H."/>
            <person name="Sarno A.F."/>
            <person name="Shmutz J."/>
            <person name="Schroeder D."/>
            <person name="de Vargas C."/>
            <person name="Verret F."/>
            <person name="von Dassow P."/>
            <person name="Valentin K."/>
            <person name="Van de Peer Y."/>
            <person name="Wheeler G."/>
            <person name="Dacks J.B."/>
            <person name="Delwiche C.F."/>
            <person name="Dyhrman S.T."/>
            <person name="Glockner G."/>
            <person name="John U."/>
            <person name="Richards T."/>
            <person name="Worden A.Z."/>
            <person name="Zhang X."/>
            <person name="Grigoriev I.V."/>
            <person name="Allen A.E."/>
            <person name="Bidle K."/>
            <person name="Borodovsky M."/>
            <person name="Bowler C."/>
            <person name="Brownlee C."/>
            <person name="Cock J.M."/>
            <person name="Elias M."/>
            <person name="Gladyshev V.N."/>
            <person name="Groth M."/>
            <person name="Guda C."/>
            <person name="Hadaegh A."/>
            <person name="Iglesias-Rodriguez M.D."/>
            <person name="Jenkins J."/>
            <person name="Jones B.M."/>
            <person name="Lawson T."/>
            <person name="Leese F."/>
            <person name="Lindquist E."/>
            <person name="Lobanov A."/>
            <person name="Lomsadze A."/>
            <person name="Malik S.B."/>
            <person name="Marsh M.E."/>
            <person name="Mackinder L."/>
            <person name="Mock T."/>
            <person name="Mueller-Roeber B."/>
            <person name="Pagarete A."/>
            <person name="Parker M."/>
            <person name="Probert I."/>
            <person name="Quesneville H."/>
            <person name="Raines C."/>
            <person name="Rensing S.A."/>
            <person name="Riano-Pachon D.M."/>
            <person name="Richier S."/>
            <person name="Rokitta S."/>
            <person name="Shiraiwa Y."/>
            <person name="Soanes D.M."/>
            <person name="van der Giezen M."/>
            <person name="Wahlund T.M."/>
            <person name="Williams B."/>
            <person name="Wilson W."/>
            <person name="Wolfe G."/>
            <person name="Wurch L.L."/>
        </authorList>
    </citation>
    <scope>NUCLEOTIDE SEQUENCE</scope>
</reference>
<reference evidence="3" key="2">
    <citation type="submission" date="2024-10" db="UniProtKB">
        <authorList>
            <consortium name="EnsemblProtists"/>
        </authorList>
    </citation>
    <scope>IDENTIFICATION</scope>
</reference>
<feature type="chain" id="PRO_5044291886" evidence="2">
    <location>
        <begin position="21"/>
        <end position="880"/>
    </location>
</feature>
<feature type="region of interest" description="Disordered" evidence="1">
    <location>
        <begin position="118"/>
        <end position="145"/>
    </location>
</feature>
<evidence type="ECO:0000313" key="4">
    <source>
        <dbReference type="Proteomes" id="UP000013827"/>
    </source>
</evidence>
<name>A0A0D3KP20_EMIH1</name>
<dbReference type="AlphaFoldDB" id="A0A0D3KP20"/>
<evidence type="ECO:0000313" key="3">
    <source>
        <dbReference type="EnsemblProtists" id="EOD37505"/>
    </source>
</evidence>
<protein>
    <submittedName>
        <fullName evidence="3">Uncharacterized protein</fullName>
    </submittedName>
</protein>
<dbReference type="HOGENOM" id="CLU_327188_0_0_1"/>
<evidence type="ECO:0000256" key="1">
    <source>
        <dbReference type="SAM" id="MobiDB-lite"/>
    </source>
</evidence>
<feature type="signal peptide" evidence="2">
    <location>
        <begin position="1"/>
        <end position="20"/>
    </location>
</feature>
<proteinExistence type="predicted"/>
<sequence>MAMRRSSIFVVAGLTACGWAEAPKAAADWLAIDYHKAPGLKPVVHEGAVYSCVRLMLRPEDGGASKGTWEVTARIQHPMKLPSSYRSAKQAEAACGAAGGTFVRLDKLQSFINGAASESPANASASCTEAEKEPAAEAREAPSSSELARAVAQWNDRFFNMDTAVTRQNADRFHGRGTEHKHLAQEVTHLVMPKAVQQRILERLATHREALFGDGGAGQGGTTGAYFLAGNVGFGNANQGANLMDLVFPPDPSAKKASSGGALNGDGDAYAIKKGGKLFGEIDDGSGAPAARPPDLLAYEEEVRRLLMQRSDVDYLFGDEVEIEWQHRLWRYGPNFDPKAKGGIWHKDTCPFGINGALPENSVMFTIVYILYTENLDGPTAGTRVKDDDGTSISLPCVAGEGNVIRSGESDSDAFFHSGPLNIRKLDQSRPAYRVMLQSKALVRPADGRKRAIPSKGNWRGLGIAPLVFAADAKPAEQVSALGSWLQAASARLTKGVGESNAVGFEAYPVNVGRAWAVTADLCAFLGVQTLGLLPEPDSPATPVVVFGWDQRYTEEVVDALKGSSFRVLNVASDSDFAALREAKQETYSNLQTADITATDKVSAMLQSYPYDLHVVLDVPPVGERSIGESVLQRYGSALALIAAKGRGEGRLCTITLLSQQMPTSGRDSAGKPPPKGQPLSKVQKAFLALEKELVDFGETHGVRVVIMRVADRVYAPSDSALSRRASAPGKRPNPCRVETCAEAEPITRVHSEDLGLVLKRMLSMFDIVETHGMDSSLRGTASMASSISRFPSGTVLEVVDDAPAWSMLKADLLASVIMGQEDICQSSCANVTGSMPEAMVAHRTASGRNAELKAALGMPQLRYPTMHHGASKMFAAGEL</sequence>
<organism evidence="3 4">
    <name type="scientific">Emiliania huxleyi (strain CCMP1516)</name>
    <dbReference type="NCBI Taxonomy" id="280463"/>
    <lineage>
        <taxon>Eukaryota</taxon>
        <taxon>Haptista</taxon>
        <taxon>Haptophyta</taxon>
        <taxon>Prymnesiophyceae</taxon>
        <taxon>Isochrysidales</taxon>
        <taxon>Noelaerhabdaceae</taxon>
        <taxon>Emiliania</taxon>
    </lineage>
</organism>